<protein>
    <submittedName>
        <fullName evidence="1">Uncharacterized protein</fullName>
    </submittedName>
</protein>
<accession>A0A368S1F7</accession>
<dbReference type="OrthoDB" id="691667at2759"/>
<organism evidence="1">
    <name type="scientific">Setaria italica</name>
    <name type="common">Foxtail millet</name>
    <name type="synonym">Panicum italicum</name>
    <dbReference type="NCBI Taxonomy" id="4555"/>
    <lineage>
        <taxon>Eukaryota</taxon>
        <taxon>Viridiplantae</taxon>
        <taxon>Streptophyta</taxon>
        <taxon>Embryophyta</taxon>
        <taxon>Tracheophyta</taxon>
        <taxon>Spermatophyta</taxon>
        <taxon>Magnoliopsida</taxon>
        <taxon>Liliopsida</taxon>
        <taxon>Poales</taxon>
        <taxon>Poaceae</taxon>
        <taxon>PACMAD clade</taxon>
        <taxon>Panicoideae</taxon>
        <taxon>Panicodae</taxon>
        <taxon>Paniceae</taxon>
        <taxon>Cenchrinae</taxon>
        <taxon>Setaria</taxon>
    </lineage>
</organism>
<gene>
    <name evidence="1" type="ORF">SETIT_7G298600v2</name>
</gene>
<evidence type="ECO:0000313" key="1">
    <source>
        <dbReference type="EMBL" id="RCV36173.1"/>
    </source>
</evidence>
<reference evidence="1" key="2">
    <citation type="submission" date="2015-07" db="EMBL/GenBank/DDBJ databases">
        <authorList>
            <person name="Noorani M."/>
        </authorList>
    </citation>
    <scope>NUCLEOTIDE SEQUENCE</scope>
    <source>
        <strain evidence="1">Yugu1</strain>
    </source>
</reference>
<proteinExistence type="predicted"/>
<name>A0A368S1F7_SETIT</name>
<dbReference type="AlphaFoldDB" id="A0A368S1F7"/>
<dbReference type="EMBL" id="CM003534">
    <property type="protein sequence ID" value="RCV36173.1"/>
    <property type="molecule type" value="Genomic_DNA"/>
</dbReference>
<sequence length="111" mass="12282">MLIKVGDVHQCGLILTCDDRFCYVLTTKVSKQGNATMDFVITFGDSTERNLSVTDVVVYNGNKLSIVFLHGGMETIQAKQPVNFSIQENMEEVVVYKLSYVPKGVPKGCCI</sequence>
<reference evidence="1" key="1">
    <citation type="journal article" date="2012" name="Nat. Biotechnol.">
        <title>Reference genome sequence of the model plant Setaria.</title>
        <authorList>
            <person name="Bennetzen J.L."/>
            <person name="Schmutz J."/>
            <person name="Wang H."/>
            <person name="Percifield R."/>
            <person name="Hawkins J."/>
            <person name="Pontaroli A.C."/>
            <person name="Estep M."/>
            <person name="Feng L."/>
            <person name="Vaughn J.N."/>
            <person name="Grimwood J."/>
            <person name="Jenkins J."/>
            <person name="Barry K."/>
            <person name="Lindquist E."/>
            <person name="Hellsten U."/>
            <person name="Deshpande S."/>
            <person name="Wang X."/>
            <person name="Wu X."/>
            <person name="Mitros T."/>
            <person name="Triplett J."/>
            <person name="Yang X."/>
            <person name="Ye C.Y."/>
            <person name="Mauro-Herrera M."/>
            <person name="Wang L."/>
            <person name="Li P."/>
            <person name="Sharma M."/>
            <person name="Sharma R."/>
            <person name="Ronald P.C."/>
            <person name="Panaud O."/>
            <person name="Kellogg E.A."/>
            <person name="Brutnell T.P."/>
            <person name="Doust A.N."/>
            <person name="Tuskan G.A."/>
            <person name="Rokhsar D."/>
            <person name="Devos K.M."/>
        </authorList>
    </citation>
    <scope>NUCLEOTIDE SEQUENCE [LARGE SCALE GENOMIC DNA]</scope>
    <source>
        <strain evidence="1">Yugu1</strain>
    </source>
</reference>